<dbReference type="EMBL" id="PQXN01000099">
    <property type="protein sequence ID" value="TGO54951.1"/>
    <property type="molecule type" value="Genomic_DNA"/>
</dbReference>
<feature type="compositionally biased region" description="Low complexity" evidence="1">
    <location>
        <begin position="128"/>
        <end position="138"/>
    </location>
</feature>
<sequence length="146" mass="16417">MIIEGEAYGDGKYSDPDPNMKGWQDADYYALCLHRLCTENSLSHNGLFRKRQMSMIEKKARIWMCIVRATADANRHNSKNRASKRKSTGGENPSVEEVTDRHPSAGVFGDTQDNASTLKKSHKQVQHSSPQSPRLSSSGLIKLRNR</sequence>
<protein>
    <submittedName>
        <fullName evidence="2">Uncharacterized protein</fullName>
    </submittedName>
</protein>
<dbReference type="Proteomes" id="UP000297527">
    <property type="component" value="Unassembled WGS sequence"/>
</dbReference>
<gene>
    <name evidence="2" type="ORF">BCON_0099g00150</name>
</gene>
<keyword evidence="3" id="KW-1185">Reference proteome</keyword>
<accession>A0A4Z1I0I5</accession>
<evidence type="ECO:0000256" key="1">
    <source>
        <dbReference type="SAM" id="MobiDB-lite"/>
    </source>
</evidence>
<evidence type="ECO:0000313" key="2">
    <source>
        <dbReference type="EMBL" id="TGO54951.1"/>
    </source>
</evidence>
<name>A0A4Z1I0I5_9HELO</name>
<dbReference type="OrthoDB" id="3553597at2759"/>
<feature type="compositionally biased region" description="Basic residues" evidence="1">
    <location>
        <begin position="76"/>
        <end position="87"/>
    </location>
</feature>
<dbReference type="AlphaFoldDB" id="A0A4Z1I0I5"/>
<evidence type="ECO:0000313" key="3">
    <source>
        <dbReference type="Proteomes" id="UP000297527"/>
    </source>
</evidence>
<organism evidence="2 3">
    <name type="scientific">Botryotinia convoluta</name>
    <dbReference type="NCBI Taxonomy" id="54673"/>
    <lineage>
        <taxon>Eukaryota</taxon>
        <taxon>Fungi</taxon>
        <taxon>Dikarya</taxon>
        <taxon>Ascomycota</taxon>
        <taxon>Pezizomycotina</taxon>
        <taxon>Leotiomycetes</taxon>
        <taxon>Helotiales</taxon>
        <taxon>Sclerotiniaceae</taxon>
        <taxon>Botryotinia</taxon>
    </lineage>
</organism>
<proteinExistence type="predicted"/>
<feature type="region of interest" description="Disordered" evidence="1">
    <location>
        <begin position="74"/>
        <end position="146"/>
    </location>
</feature>
<comment type="caution">
    <text evidence="2">The sequence shown here is derived from an EMBL/GenBank/DDBJ whole genome shotgun (WGS) entry which is preliminary data.</text>
</comment>
<reference evidence="2 3" key="1">
    <citation type="submission" date="2017-12" db="EMBL/GenBank/DDBJ databases">
        <title>Comparative genomics of Botrytis spp.</title>
        <authorList>
            <person name="Valero-Jimenez C.A."/>
            <person name="Tapia P."/>
            <person name="Veloso J."/>
            <person name="Silva-Moreno E."/>
            <person name="Staats M."/>
            <person name="Valdes J.H."/>
            <person name="Van Kan J.A.L."/>
        </authorList>
    </citation>
    <scope>NUCLEOTIDE SEQUENCE [LARGE SCALE GENOMIC DNA]</scope>
    <source>
        <strain evidence="2 3">MUCL11595</strain>
    </source>
</reference>